<reference evidence="12" key="1">
    <citation type="journal article" date="2020" name="Nature">
        <title>Giant virus diversity and host interactions through global metagenomics.</title>
        <authorList>
            <person name="Schulz F."/>
            <person name="Roux S."/>
            <person name="Paez-Espino D."/>
            <person name="Jungbluth S."/>
            <person name="Walsh D.A."/>
            <person name="Denef V.J."/>
            <person name="McMahon K.D."/>
            <person name="Konstantinidis K.T."/>
            <person name="Eloe-Fadrosh E.A."/>
            <person name="Kyrpides N.C."/>
            <person name="Woyke T."/>
        </authorList>
    </citation>
    <scope>NUCLEOTIDE SEQUENCE</scope>
    <source>
        <strain evidence="12">GVMAG-M-3300027747-57</strain>
    </source>
</reference>
<keyword evidence="6" id="KW-0238">DNA-binding</keyword>
<dbReference type="GO" id="GO:0006287">
    <property type="term" value="P:base-excision repair, gap-filling"/>
    <property type="evidence" value="ECO:0007669"/>
    <property type="project" value="TreeGrafter"/>
</dbReference>
<protein>
    <recommendedName>
        <fullName evidence="2">DNA-directed DNA polymerase</fullName>
        <ecNumber evidence="2">2.7.7.7</ecNumber>
    </recommendedName>
</protein>
<dbReference type="Gene3D" id="1.10.132.60">
    <property type="entry name" value="DNA polymerase family B, C-terminal domain"/>
    <property type="match status" value="1"/>
</dbReference>
<evidence type="ECO:0000259" key="11">
    <source>
        <dbReference type="Pfam" id="PF03104"/>
    </source>
</evidence>
<dbReference type="GO" id="GO:0045004">
    <property type="term" value="P:DNA replication proofreading"/>
    <property type="evidence" value="ECO:0007669"/>
    <property type="project" value="TreeGrafter"/>
</dbReference>
<evidence type="ECO:0000256" key="3">
    <source>
        <dbReference type="ARBA" id="ARBA00022679"/>
    </source>
</evidence>
<dbReference type="Gene3D" id="3.30.342.10">
    <property type="entry name" value="DNA Polymerase, chain B, domain 1"/>
    <property type="match status" value="1"/>
</dbReference>
<evidence type="ECO:0000256" key="8">
    <source>
        <dbReference type="SAM" id="Coils"/>
    </source>
</evidence>
<dbReference type="PANTHER" id="PTHR10322">
    <property type="entry name" value="DNA POLYMERASE CATALYTIC SUBUNIT"/>
    <property type="match status" value="1"/>
</dbReference>
<feature type="region of interest" description="Disordered" evidence="9">
    <location>
        <begin position="385"/>
        <end position="411"/>
    </location>
</feature>
<feature type="coiled-coil region" evidence="8">
    <location>
        <begin position="1277"/>
        <end position="1304"/>
    </location>
</feature>
<keyword evidence="5" id="KW-0239">DNA-directed DNA polymerase</keyword>
<dbReference type="EMBL" id="MN740431">
    <property type="protein sequence ID" value="QHU06286.1"/>
    <property type="molecule type" value="Genomic_DNA"/>
</dbReference>
<feature type="domain" description="DNA-directed DNA polymerase family B multifunctional" evidence="10">
    <location>
        <begin position="774"/>
        <end position="1264"/>
    </location>
</feature>
<name>A0A6C0JNB0_9ZZZZ</name>
<dbReference type="Gene3D" id="3.90.1600.10">
    <property type="entry name" value="Palm domain of DNA polymerase"/>
    <property type="match status" value="1"/>
</dbReference>
<dbReference type="InterPro" id="IPR023211">
    <property type="entry name" value="DNA_pol_palm_dom_sf"/>
</dbReference>
<evidence type="ECO:0000256" key="4">
    <source>
        <dbReference type="ARBA" id="ARBA00022695"/>
    </source>
</evidence>
<comment type="catalytic activity">
    <reaction evidence="7">
        <text>DNA(n) + a 2'-deoxyribonucleoside 5'-triphosphate = DNA(n+1) + diphosphate</text>
        <dbReference type="Rhea" id="RHEA:22508"/>
        <dbReference type="Rhea" id="RHEA-COMP:17339"/>
        <dbReference type="Rhea" id="RHEA-COMP:17340"/>
        <dbReference type="ChEBI" id="CHEBI:33019"/>
        <dbReference type="ChEBI" id="CHEBI:61560"/>
        <dbReference type="ChEBI" id="CHEBI:173112"/>
        <dbReference type="EC" id="2.7.7.7"/>
    </reaction>
</comment>
<dbReference type="InterPro" id="IPR042087">
    <property type="entry name" value="DNA_pol_B_thumb"/>
</dbReference>
<dbReference type="SUPFAM" id="SSF53098">
    <property type="entry name" value="Ribonuclease H-like"/>
    <property type="match status" value="1"/>
</dbReference>
<feature type="domain" description="DNA-directed DNA polymerase family B exonuclease" evidence="11">
    <location>
        <begin position="188"/>
        <end position="268"/>
    </location>
</feature>
<dbReference type="GO" id="GO:0043625">
    <property type="term" value="C:delta DNA polymerase complex"/>
    <property type="evidence" value="ECO:0007669"/>
    <property type="project" value="TreeGrafter"/>
</dbReference>
<keyword evidence="3" id="KW-0808">Transferase</keyword>
<dbReference type="InterPro" id="IPR043502">
    <property type="entry name" value="DNA/RNA_pol_sf"/>
</dbReference>
<dbReference type="Pfam" id="PF03104">
    <property type="entry name" value="DNA_pol_B_exo1"/>
    <property type="match status" value="2"/>
</dbReference>
<keyword evidence="4" id="KW-0548">Nucleotidyltransferase</keyword>
<dbReference type="GO" id="GO:0003887">
    <property type="term" value="F:DNA-directed DNA polymerase activity"/>
    <property type="evidence" value="ECO:0007669"/>
    <property type="project" value="UniProtKB-KW"/>
</dbReference>
<dbReference type="InterPro" id="IPR036397">
    <property type="entry name" value="RNaseH_sf"/>
</dbReference>
<dbReference type="PRINTS" id="PR00106">
    <property type="entry name" value="DNAPOLB"/>
</dbReference>
<keyword evidence="8" id="KW-0175">Coiled coil</keyword>
<evidence type="ECO:0000256" key="2">
    <source>
        <dbReference type="ARBA" id="ARBA00012417"/>
    </source>
</evidence>
<dbReference type="GO" id="GO:0006297">
    <property type="term" value="P:nucleotide-excision repair, DNA gap filling"/>
    <property type="evidence" value="ECO:0007669"/>
    <property type="project" value="TreeGrafter"/>
</dbReference>
<comment type="similarity">
    <text evidence="1">Belongs to the DNA polymerase type-B family.</text>
</comment>
<dbReference type="Gene3D" id="1.10.287.690">
    <property type="entry name" value="Helix hairpin bin"/>
    <property type="match status" value="1"/>
</dbReference>
<proteinExistence type="inferred from homology"/>
<dbReference type="EC" id="2.7.7.7" evidence="2"/>
<dbReference type="Gene3D" id="3.30.420.10">
    <property type="entry name" value="Ribonuclease H-like superfamily/Ribonuclease H"/>
    <property type="match status" value="2"/>
</dbReference>
<evidence type="ECO:0000256" key="5">
    <source>
        <dbReference type="ARBA" id="ARBA00022932"/>
    </source>
</evidence>
<dbReference type="GO" id="GO:0008296">
    <property type="term" value="F:3'-5'-DNA exonuclease activity"/>
    <property type="evidence" value="ECO:0007669"/>
    <property type="project" value="TreeGrafter"/>
</dbReference>
<dbReference type="InterPro" id="IPR006172">
    <property type="entry name" value="DNA-dir_DNA_pol_B"/>
</dbReference>
<evidence type="ECO:0000259" key="10">
    <source>
        <dbReference type="Pfam" id="PF00136"/>
    </source>
</evidence>
<evidence type="ECO:0000256" key="7">
    <source>
        <dbReference type="ARBA" id="ARBA00049244"/>
    </source>
</evidence>
<dbReference type="SMART" id="SM00486">
    <property type="entry name" value="POLBc"/>
    <property type="match status" value="1"/>
</dbReference>
<dbReference type="PANTHER" id="PTHR10322:SF23">
    <property type="entry name" value="DNA POLYMERASE DELTA CATALYTIC SUBUNIT"/>
    <property type="match status" value="1"/>
</dbReference>
<dbReference type="InterPro" id="IPR006134">
    <property type="entry name" value="DNA-dir_DNA_pol_B_multi_dom"/>
</dbReference>
<feature type="domain" description="DNA-directed DNA polymerase family B exonuclease" evidence="11">
    <location>
        <begin position="400"/>
        <end position="614"/>
    </location>
</feature>
<dbReference type="Pfam" id="PF00136">
    <property type="entry name" value="DNA_pol_B"/>
    <property type="match status" value="1"/>
</dbReference>
<dbReference type="GO" id="GO:0003677">
    <property type="term" value="F:DNA binding"/>
    <property type="evidence" value="ECO:0007669"/>
    <property type="project" value="UniProtKB-KW"/>
</dbReference>
<dbReference type="InterPro" id="IPR050240">
    <property type="entry name" value="DNA_pol_type-B"/>
</dbReference>
<dbReference type="InterPro" id="IPR012337">
    <property type="entry name" value="RNaseH-like_sf"/>
</dbReference>
<dbReference type="GO" id="GO:0000166">
    <property type="term" value="F:nucleotide binding"/>
    <property type="evidence" value="ECO:0007669"/>
    <property type="project" value="InterPro"/>
</dbReference>
<evidence type="ECO:0000256" key="9">
    <source>
        <dbReference type="SAM" id="MobiDB-lite"/>
    </source>
</evidence>
<evidence type="ECO:0000256" key="6">
    <source>
        <dbReference type="ARBA" id="ARBA00023125"/>
    </source>
</evidence>
<sequence>MSELSTTKKVIRKPNVKKYFRLFDFNTYDEVTVSDDASSGSDNESHKFKRKVDDKIFVIQMFGVNESGETCCIYIKDFQPFFFIRVGNNWQTYDAVKLVRDIQSKIDKKYQDSIVSYELVEYNKLYGFTAGKKDKFVQLTFKNTEVMNKVKNLWYTYVQNKIDPTIRDRKRTKYFFQGISLDLYESGTIPPLLRYFHIHNISPSGWVSFYLNKIIRPPVNTTTCTFEYICPLSSLMPEPSKMDRVPFKICSFDIEASSSHGDFPVPVKTYKRLAANVVDAFSKQSQFLDEAKGKMLLQKIILTAFGYDHFQDIDIVYPKSKPSKERVKHLINILMDETIENAKRANTEEDNSVLLRIDDMFESMNETQNQGSSENASDEILVVDSGNSIDDSDDEETNTIQNKSFKSQKKTSKDNTKIVDILMNSSTNKDDPKRIARDEKIQITNDVLTRLFPRLEGDKVTFIGSTFLKYGEMEPYLNHCIVLGSCDPVEGAVIDPVENEKTLLLNWAELIQKENPDIIIGYNIFGFDYEFLFRRAEENECVHDFMMLSRQIGEVAAKPNRDMPGKYDIETTKMAIASGEYELRYFKMIGRLQIDMYASFRRDFILSSYKLDDVAGLFISDDIKRVEHVVHPQYGDVTELYSQNLMGINVNDFIHIELSGYTSEYHKKGQKFRILDIQRGKEVTEIVKGQEKINKYNVLIIGGHEHFEKGKSIKWGMAKDDVSPKDIFRLANGSSSDRSIVAKYCIQDCNLVHHLMNKIDSITGYSEMANICCVPISFLIFRGQGIKLTSFVAKKCLENNMLMPDLEKSNDFDRYEGAIVLPPKCAMYIDNPVACVDYSSLYPSSMISQNYSHDSLVWSKEYDLDGKLIKEKGERDSSGKYIYDNLSEYQYIDIEFDNFKYIKIGSAQAKKTKVGKIVCRWAQLPNNKKSILPSILEELLKARSDTRKLIKSEKDPFMQNILDKRQLAYKVTANSLYGQCGSRTSTFYEKNVAASTTATGRMMITYAKRIIEEVYGDRIFTMQSGETVKTKADYIYGDTDSVFFTFNLENPNTGEKIVGKPALEMTIELAQDAAKLCTQWLKPPMELSYEKTLMPFILLSKKRYVGMLYEEDPNKGKLKYMGLPLKRRDSCDYMKDVYGGILDILMKSTDMSSAIKHLDDCLNNLIAGKVSMDKLAITKALRSDYKNPEQIGHNVLAQRIGKRDPGNKPKSGDRIKFVFIVNDDKKALQGEKMETPEFIIENKLPIDYNHYITNQIMKPLLQLFGLELEKIMRAQNKGKVINAIKDYQKQIKKLEEEYPDLEIFMKKKEKYCASKVKALLFDKVLEKIHNEKNGIQTITSFFSRGI</sequence>
<dbReference type="SUPFAM" id="SSF56672">
    <property type="entry name" value="DNA/RNA polymerases"/>
    <property type="match status" value="1"/>
</dbReference>
<evidence type="ECO:0000256" key="1">
    <source>
        <dbReference type="ARBA" id="ARBA00005755"/>
    </source>
</evidence>
<evidence type="ECO:0000313" key="12">
    <source>
        <dbReference type="EMBL" id="QHU06286.1"/>
    </source>
</evidence>
<organism evidence="12">
    <name type="scientific">viral metagenome</name>
    <dbReference type="NCBI Taxonomy" id="1070528"/>
    <lineage>
        <taxon>unclassified sequences</taxon>
        <taxon>metagenomes</taxon>
        <taxon>organismal metagenomes</taxon>
    </lineage>
</organism>
<dbReference type="InterPro" id="IPR006133">
    <property type="entry name" value="DNA-dir_DNA_pol_B_exonuc"/>
</dbReference>
<accession>A0A6C0JNB0</accession>